<feature type="domain" description="HTH CENPB-type" evidence="3">
    <location>
        <begin position="1"/>
        <end position="62"/>
    </location>
</feature>
<comment type="caution">
    <text evidence="4">The sequence shown here is derived from an EMBL/GenBank/DDBJ whole genome shotgun (WGS) entry which is preliminary data.</text>
</comment>
<name>A0AAV7JH18_9METZ</name>
<evidence type="ECO:0000259" key="3">
    <source>
        <dbReference type="PROSITE" id="PS51253"/>
    </source>
</evidence>
<reference evidence="4 5" key="1">
    <citation type="journal article" date="2023" name="BMC Biol.">
        <title>The compact genome of the sponge Oopsacas minuta (Hexactinellida) is lacking key metazoan core genes.</title>
        <authorList>
            <person name="Santini S."/>
            <person name="Schenkelaars Q."/>
            <person name="Jourda C."/>
            <person name="Duchesne M."/>
            <person name="Belahbib H."/>
            <person name="Rocher C."/>
            <person name="Selva M."/>
            <person name="Riesgo A."/>
            <person name="Vervoort M."/>
            <person name="Leys S.P."/>
            <person name="Kodjabachian L."/>
            <person name="Le Bivic A."/>
            <person name="Borchiellini C."/>
            <person name="Claverie J.M."/>
            <person name="Renard E."/>
        </authorList>
    </citation>
    <scope>NUCLEOTIDE SEQUENCE [LARGE SCALE GENOMIC DNA]</scope>
    <source>
        <strain evidence="4">SPO-2</strain>
    </source>
</reference>
<evidence type="ECO:0000313" key="5">
    <source>
        <dbReference type="Proteomes" id="UP001165289"/>
    </source>
</evidence>
<gene>
    <name evidence="4" type="ORF">LOD99_12006</name>
</gene>
<dbReference type="Pfam" id="PF03184">
    <property type="entry name" value="DDE_1"/>
    <property type="match status" value="1"/>
</dbReference>
<sequence length="438" mass="50072">MEDMLYLWIDGMRRANLPVSPTLAIAKAKRIAEQLSISEDDFKASWQWLSRFRERRGLQKLLLHGEGAEVDKQEPNFLAALNSLYDIIAQYEPENVYNMDEAGLFFRLLPRYTLLMPFEDVSSTRGKRKAKDRLSLVVCANGTGTHKIPCTLIGKPKSPACIKNRDWPLKYFSQGKAWMDVNTCWKWFNEVFCPEVKKRTGRRVLLLMDNASGHFQAFERNNVRVVFFPPNCTSWKQPCDMGIIAALKKSPKRRASERLPKGAAGVVYGKPAHLLDAAFYVKRAWNLISDTSISNSFIKAELGPLTLQGSVDEEVDAMSDVLQRFRSLNFVIEGDELNEFMHVDDENNEEYSQAMLDDVNEVLTTIHTENDDSDDDSDDQSNTSAPIENEVIFHGFEQLYRKILEIEDQLLCTDVQAQAGDAYGDPKDTFEKFQRKLR</sequence>
<keyword evidence="1" id="KW-0238">DNA-binding</keyword>
<dbReference type="InterPro" id="IPR036397">
    <property type="entry name" value="RNaseH_sf"/>
</dbReference>
<dbReference type="Pfam" id="PF03221">
    <property type="entry name" value="HTH_Tnp_Tc5"/>
    <property type="match status" value="1"/>
</dbReference>
<evidence type="ECO:0000256" key="1">
    <source>
        <dbReference type="ARBA" id="ARBA00023125"/>
    </source>
</evidence>
<dbReference type="EMBL" id="JAKMXF010000332">
    <property type="protein sequence ID" value="KAI6648197.1"/>
    <property type="molecule type" value="Genomic_DNA"/>
</dbReference>
<dbReference type="GO" id="GO:0003677">
    <property type="term" value="F:DNA binding"/>
    <property type="evidence" value="ECO:0007669"/>
    <property type="project" value="UniProtKB-KW"/>
</dbReference>
<keyword evidence="5" id="KW-1185">Reference proteome</keyword>
<feature type="region of interest" description="Disordered" evidence="2">
    <location>
        <begin position="368"/>
        <end position="387"/>
    </location>
</feature>
<dbReference type="SUPFAM" id="SSF46689">
    <property type="entry name" value="Homeodomain-like"/>
    <property type="match status" value="1"/>
</dbReference>
<proteinExistence type="predicted"/>
<dbReference type="PANTHER" id="PTHR19303">
    <property type="entry name" value="TRANSPOSON"/>
    <property type="match status" value="1"/>
</dbReference>
<dbReference type="GO" id="GO:0005634">
    <property type="term" value="C:nucleus"/>
    <property type="evidence" value="ECO:0007669"/>
    <property type="project" value="TreeGrafter"/>
</dbReference>
<dbReference type="InterPro" id="IPR009057">
    <property type="entry name" value="Homeodomain-like_sf"/>
</dbReference>
<organism evidence="4 5">
    <name type="scientific">Oopsacas minuta</name>
    <dbReference type="NCBI Taxonomy" id="111878"/>
    <lineage>
        <taxon>Eukaryota</taxon>
        <taxon>Metazoa</taxon>
        <taxon>Porifera</taxon>
        <taxon>Hexactinellida</taxon>
        <taxon>Hexasterophora</taxon>
        <taxon>Lyssacinosida</taxon>
        <taxon>Leucopsacidae</taxon>
        <taxon>Oopsacas</taxon>
    </lineage>
</organism>
<protein>
    <recommendedName>
        <fullName evidence="3">HTH CENPB-type domain-containing protein</fullName>
    </recommendedName>
</protein>
<dbReference type="SMART" id="SM00674">
    <property type="entry name" value="CENPB"/>
    <property type="match status" value="1"/>
</dbReference>
<dbReference type="InterPro" id="IPR004875">
    <property type="entry name" value="DDE_SF_endonuclease_dom"/>
</dbReference>
<evidence type="ECO:0000256" key="2">
    <source>
        <dbReference type="SAM" id="MobiDB-lite"/>
    </source>
</evidence>
<dbReference type="AlphaFoldDB" id="A0AAV7JH18"/>
<evidence type="ECO:0000313" key="4">
    <source>
        <dbReference type="EMBL" id="KAI6648197.1"/>
    </source>
</evidence>
<dbReference type="Gene3D" id="3.30.420.10">
    <property type="entry name" value="Ribonuclease H-like superfamily/Ribonuclease H"/>
    <property type="match status" value="1"/>
</dbReference>
<accession>A0AAV7JH18</accession>
<dbReference type="InterPro" id="IPR006600">
    <property type="entry name" value="HTH_CenpB_DNA-bd_dom"/>
</dbReference>
<dbReference type="Gene3D" id="1.10.10.60">
    <property type="entry name" value="Homeodomain-like"/>
    <property type="match status" value="1"/>
</dbReference>
<dbReference type="PROSITE" id="PS51253">
    <property type="entry name" value="HTH_CENPB"/>
    <property type="match status" value="1"/>
</dbReference>
<dbReference type="Proteomes" id="UP001165289">
    <property type="component" value="Unassembled WGS sequence"/>
</dbReference>
<dbReference type="InterPro" id="IPR050863">
    <property type="entry name" value="CenT-Element_Derived"/>
</dbReference>
<dbReference type="PANTHER" id="PTHR19303:SF73">
    <property type="entry name" value="PROTEIN PDC2"/>
    <property type="match status" value="1"/>
</dbReference>